<gene>
    <name evidence="6" type="ORF">HW532_04870</name>
</gene>
<dbReference type="Gene3D" id="6.20.330.10">
    <property type="match status" value="1"/>
</dbReference>
<evidence type="ECO:0000313" key="6">
    <source>
        <dbReference type="EMBL" id="QPC42097.1"/>
    </source>
</evidence>
<evidence type="ECO:0000259" key="5">
    <source>
        <dbReference type="Pfam" id="PF01343"/>
    </source>
</evidence>
<protein>
    <submittedName>
        <fullName evidence="6">S49 family peptidase</fullName>
    </submittedName>
</protein>
<name>A0A7S8C2G5_9HYPH</name>
<dbReference type="PRINTS" id="PR00127">
    <property type="entry name" value="CLPPROTEASEP"/>
</dbReference>
<dbReference type="RefSeq" id="WP_213163328.1">
    <property type="nucleotide sequence ID" value="NZ_CP058214.1"/>
</dbReference>
<dbReference type="CDD" id="cd07023">
    <property type="entry name" value="S49_Sppa_N_C"/>
    <property type="match status" value="1"/>
</dbReference>
<evidence type="ECO:0000313" key="7">
    <source>
        <dbReference type="Proteomes" id="UP000593594"/>
    </source>
</evidence>
<dbReference type="EMBL" id="CP058214">
    <property type="protein sequence ID" value="QPC42097.1"/>
    <property type="molecule type" value="Genomic_DNA"/>
</dbReference>
<feature type="domain" description="Peptidase S49" evidence="5">
    <location>
        <begin position="94"/>
        <end position="237"/>
    </location>
</feature>
<dbReference type="Gene3D" id="3.90.226.10">
    <property type="entry name" value="2-enoyl-CoA Hydratase, Chain A, domain 1"/>
    <property type="match status" value="1"/>
</dbReference>
<keyword evidence="3" id="KW-0378">Hydrolase</keyword>
<keyword evidence="7" id="KW-1185">Reference proteome</keyword>
<dbReference type="AlphaFoldDB" id="A0A7S8C2G5"/>
<evidence type="ECO:0000256" key="2">
    <source>
        <dbReference type="ARBA" id="ARBA00022670"/>
    </source>
</evidence>
<dbReference type="GO" id="GO:0004252">
    <property type="term" value="F:serine-type endopeptidase activity"/>
    <property type="evidence" value="ECO:0007669"/>
    <property type="project" value="InterPro"/>
</dbReference>
<proteinExistence type="inferred from homology"/>
<dbReference type="SUPFAM" id="SSF52096">
    <property type="entry name" value="ClpP/crotonase"/>
    <property type="match status" value="1"/>
</dbReference>
<keyword evidence="4" id="KW-0720">Serine protease</keyword>
<dbReference type="PANTHER" id="PTHR42987">
    <property type="entry name" value="PEPTIDASE S49"/>
    <property type="match status" value="1"/>
</dbReference>
<sequence length="297" mass="31777">MNERDGTFLSRLAGIVPARWRRKRPVVPVVRLAGTIGMGAPLRPGLTLESVNPALERAFKVKGAAAVAILVNSPGGSPVQSNLIFNRIRALAEKHDRKVFVFAEDVAASGGYFIALAGDEIYADPSSIVGSIGVISAGFGFVKAIDKLGVERRVHTAGESKSTLDPFQPEKPEDVARLKSVQEDVHETFKAAVATRRGARLKADDGDLFTGAFWSGVKAVDLGLVDGLGDMRQVIEAKFGDKVVFRPVGRERGLLRRLSLPRMGGRLAGFDMDGGGSIAEDAIAALETRALWSRFGL</sequence>
<evidence type="ECO:0000256" key="1">
    <source>
        <dbReference type="ARBA" id="ARBA00008683"/>
    </source>
</evidence>
<organism evidence="6 7">
    <name type="scientific">Kaustia mangrovi</name>
    <dbReference type="NCBI Taxonomy" id="2593653"/>
    <lineage>
        <taxon>Bacteria</taxon>
        <taxon>Pseudomonadati</taxon>
        <taxon>Pseudomonadota</taxon>
        <taxon>Alphaproteobacteria</taxon>
        <taxon>Hyphomicrobiales</taxon>
        <taxon>Parvibaculaceae</taxon>
        <taxon>Kaustia</taxon>
    </lineage>
</organism>
<dbReference type="InterPro" id="IPR029045">
    <property type="entry name" value="ClpP/crotonase-like_dom_sf"/>
</dbReference>
<reference evidence="6 7" key="1">
    <citation type="submission" date="2020-06" db="EMBL/GenBank/DDBJ databases">
        <title>Genome sequence of 2 isolates from Red Sea Mangroves.</title>
        <authorList>
            <person name="Sefrji F."/>
            <person name="Michoud G."/>
            <person name="Merlino G."/>
            <person name="Daffonchio D."/>
        </authorList>
    </citation>
    <scope>NUCLEOTIDE SEQUENCE [LARGE SCALE GENOMIC DNA]</scope>
    <source>
        <strain evidence="6 7">R1DC25</strain>
    </source>
</reference>
<dbReference type="InterPro" id="IPR002142">
    <property type="entry name" value="Peptidase_S49"/>
</dbReference>
<evidence type="ECO:0000256" key="4">
    <source>
        <dbReference type="ARBA" id="ARBA00022825"/>
    </source>
</evidence>
<dbReference type="GO" id="GO:0004176">
    <property type="term" value="F:ATP-dependent peptidase activity"/>
    <property type="evidence" value="ECO:0007669"/>
    <property type="project" value="InterPro"/>
</dbReference>
<dbReference type="InterPro" id="IPR001907">
    <property type="entry name" value="ClpP"/>
</dbReference>
<comment type="similarity">
    <text evidence="1">Belongs to the peptidase S49 family.</text>
</comment>
<evidence type="ECO:0000256" key="3">
    <source>
        <dbReference type="ARBA" id="ARBA00022801"/>
    </source>
</evidence>
<dbReference type="Proteomes" id="UP000593594">
    <property type="component" value="Chromosome"/>
</dbReference>
<dbReference type="KEGG" id="kmn:HW532_04870"/>
<dbReference type="Pfam" id="PF01343">
    <property type="entry name" value="Peptidase_S49"/>
    <property type="match status" value="1"/>
</dbReference>
<dbReference type="InterPro" id="IPR047272">
    <property type="entry name" value="S49_SppA_C"/>
</dbReference>
<dbReference type="GO" id="GO:0006508">
    <property type="term" value="P:proteolysis"/>
    <property type="evidence" value="ECO:0007669"/>
    <property type="project" value="UniProtKB-KW"/>
</dbReference>
<keyword evidence="2" id="KW-0645">Protease</keyword>
<dbReference type="PANTHER" id="PTHR42987:SF8">
    <property type="entry name" value="PROTEINASE"/>
    <property type="match status" value="1"/>
</dbReference>
<accession>A0A7S8C2G5</accession>